<evidence type="ECO:0008006" key="4">
    <source>
        <dbReference type="Google" id="ProtNLM"/>
    </source>
</evidence>
<dbReference type="PANTHER" id="PTHR31286:SF99">
    <property type="entry name" value="DUF4283 DOMAIN-CONTAINING PROTEIN"/>
    <property type="match status" value="1"/>
</dbReference>
<name>A0AAW2DUG2_9ROSI</name>
<sequence>MPNKSPTINPMSPPKSPSSQNKPPNVSFKEALMQDMNIEPESPFEGNALVWEASGNPKGPWFVGENYLSVRKWEPEFQAAKAKVSSMAVWIRLVELPIEFFHPDILRAIGNTIGTFLRIDTITTSVARGRFARICVQIDLDKPLMPQITIGKFIQTIQYENIPMLCYNCGILGHAG</sequence>
<dbReference type="PANTHER" id="PTHR31286">
    <property type="entry name" value="GLYCINE-RICH CELL WALL STRUCTURAL PROTEIN 1.8-LIKE"/>
    <property type="match status" value="1"/>
</dbReference>
<organism evidence="2 3">
    <name type="scientific">Lithocarpus litseifolius</name>
    <dbReference type="NCBI Taxonomy" id="425828"/>
    <lineage>
        <taxon>Eukaryota</taxon>
        <taxon>Viridiplantae</taxon>
        <taxon>Streptophyta</taxon>
        <taxon>Embryophyta</taxon>
        <taxon>Tracheophyta</taxon>
        <taxon>Spermatophyta</taxon>
        <taxon>Magnoliopsida</taxon>
        <taxon>eudicotyledons</taxon>
        <taxon>Gunneridae</taxon>
        <taxon>Pentapetalae</taxon>
        <taxon>rosids</taxon>
        <taxon>fabids</taxon>
        <taxon>Fagales</taxon>
        <taxon>Fagaceae</taxon>
        <taxon>Lithocarpus</taxon>
    </lineage>
</organism>
<dbReference type="InterPro" id="IPR040256">
    <property type="entry name" value="At4g02000-like"/>
</dbReference>
<dbReference type="Proteomes" id="UP001459277">
    <property type="component" value="Unassembled WGS sequence"/>
</dbReference>
<feature type="compositionally biased region" description="Low complexity" evidence="1">
    <location>
        <begin position="17"/>
        <end position="26"/>
    </location>
</feature>
<evidence type="ECO:0000256" key="1">
    <source>
        <dbReference type="SAM" id="MobiDB-lite"/>
    </source>
</evidence>
<dbReference type="AlphaFoldDB" id="A0AAW2DUG2"/>
<comment type="caution">
    <text evidence="2">The sequence shown here is derived from an EMBL/GenBank/DDBJ whole genome shotgun (WGS) entry which is preliminary data.</text>
</comment>
<protein>
    <recommendedName>
        <fullName evidence="4">DUF4283 domain-containing protein</fullName>
    </recommendedName>
</protein>
<reference evidence="2 3" key="1">
    <citation type="submission" date="2024-01" db="EMBL/GenBank/DDBJ databases">
        <title>A telomere-to-telomere, gap-free genome of sweet tea (Lithocarpus litseifolius).</title>
        <authorList>
            <person name="Zhou J."/>
        </authorList>
    </citation>
    <scope>NUCLEOTIDE SEQUENCE [LARGE SCALE GENOMIC DNA]</scope>
    <source>
        <strain evidence="2">Zhou-2022a</strain>
        <tissue evidence="2">Leaf</tissue>
    </source>
</reference>
<gene>
    <name evidence="2" type="ORF">SO802_001461</name>
</gene>
<keyword evidence="3" id="KW-1185">Reference proteome</keyword>
<dbReference type="EMBL" id="JAZDWU010000001">
    <property type="protein sequence ID" value="KAL0014392.1"/>
    <property type="molecule type" value="Genomic_DNA"/>
</dbReference>
<proteinExistence type="predicted"/>
<accession>A0AAW2DUG2</accession>
<evidence type="ECO:0000313" key="3">
    <source>
        <dbReference type="Proteomes" id="UP001459277"/>
    </source>
</evidence>
<evidence type="ECO:0000313" key="2">
    <source>
        <dbReference type="EMBL" id="KAL0014392.1"/>
    </source>
</evidence>
<feature type="region of interest" description="Disordered" evidence="1">
    <location>
        <begin position="1"/>
        <end position="26"/>
    </location>
</feature>